<name>D4P7J2_9CAUD</name>
<keyword evidence="1" id="KW-0812">Transmembrane</keyword>
<dbReference type="OrthoDB" id="37999at10239"/>
<protein>
    <submittedName>
        <fullName evidence="2">Gp081</fullName>
    </submittedName>
</protein>
<evidence type="ECO:0000313" key="2">
    <source>
        <dbReference type="EMBL" id="ADD80972.1"/>
    </source>
</evidence>
<dbReference type="RefSeq" id="YP_009017695.1">
    <property type="nucleotide sequence ID" value="NC_023735.1"/>
</dbReference>
<dbReference type="Proteomes" id="UP000002347">
    <property type="component" value="Segment"/>
</dbReference>
<dbReference type="KEGG" id="vg:18565658"/>
<accession>D4P7J2</accession>
<feature type="transmembrane region" description="Helical" evidence="1">
    <location>
        <begin position="6"/>
        <end position="25"/>
    </location>
</feature>
<keyword evidence="3" id="KW-1185">Reference proteome</keyword>
<organism evidence="2 3">
    <name type="scientific">Rhodococcus phage ReqiPepy6</name>
    <dbReference type="NCBI Taxonomy" id="691965"/>
    <lineage>
        <taxon>Viruses</taxon>
        <taxon>Duplodnaviria</taxon>
        <taxon>Heunggongvirae</taxon>
        <taxon>Uroviricota</taxon>
        <taxon>Caudoviricetes</taxon>
        <taxon>Pepyhexavirus</taxon>
        <taxon>Pepyhexavirus pepy6</taxon>
    </lineage>
</organism>
<evidence type="ECO:0000256" key="1">
    <source>
        <dbReference type="SAM" id="Phobius"/>
    </source>
</evidence>
<gene>
    <name evidence="2" type="ORF">Pepy6gene081</name>
</gene>
<keyword evidence="1" id="KW-0472">Membrane</keyword>
<proteinExistence type="predicted"/>
<keyword evidence="1" id="KW-1133">Transmembrane helix</keyword>
<reference evidence="2 3" key="1">
    <citation type="journal article" date="2011" name="Appl. Environ. Microbiol.">
        <title>Genomic and functional analyses of Rhodococcus equi phages ReqiPepy6, ReqiPoco6, ReqiPine5, and ReqiDocB7.</title>
        <authorList>
            <person name="Summer E.J."/>
            <person name="Liu M."/>
            <person name="Gill J.J."/>
            <person name="Grant M."/>
            <person name="Chan-Cortes T.N."/>
            <person name="Ferguson L."/>
            <person name="Janes C."/>
            <person name="Lange K."/>
            <person name="Bertoli M."/>
            <person name="Moore C."/>
            <person name="Orchard R.C."/>
            <person name="Cohen N."/>
            <person name="Young R."/>
        </authorList>
    </citation>
    <scope>NUCLEOTIDE SEQUENCE [LARGE SCALE GENOMIC DNA]</scope>
</reference>
<dbReference type="GeneID" id="18565658"/>
<evidence type="ECO:0000313" key="3">
    <source>
        <dbReference type="Proteomes" id="UP000002347"/>
    </source>
</evidence>
<dbReference type="EMBL" id="GU580941">
    <property type="protein sequence ID" value="ADD80972.1"/>
    <property type="molecule type" value="Genomic_DNA"/>
</dbReference>
<sequence length="69" mass="8082">MSDGAIAALLIVVYYHLMALSLIYSDKLMKLVPRKLEKFLTKQFLKLASIFDKLFKRIEGVHLKWKSRL</sequence>